<dbReference type="PANTHER" id="PTHR11908">
    <property type="entry name" value="XANTHINE DEHYDROGENASE"/>
    <property type="match status" value="1"/>
</dbReference>
<sequence length="795" mass="85692">MSTTNGMIGKSVKRVEDKRFITGKGRYTDDIVLPLQTHASFVRSPYAHANISGIDLEVAKTMPGVIAIYTGADVAAINGVPCGWQVNFKNGDTMKEPKHPLLADGKVRHVGDPIVVVIAETAALAKDAAQMVMVDYEELPVVINAAEAVKTGAPLVHEDVPNNICYDWALGNPIAEVDQAMEEAAHITTLEFVNQRLVANPIEPRSYNAFYDEANEKYTLYTSTQSPHLIRLLLSTFVLGIPEHKLRIVGPDVGGGFGSKGDHYAEEAVLTWASKNINRPVKWTAERSESFISDVHGRDHVTKAEMGFDAEGKILALRVKTYANLGAYLGTFGPAVPTYLYGTLMQGLYTTPKINVDVTGVFTNTTTVDAYRGAGRPEATYLLERLMDLAALEMGKDPAALRMKNFVPPFDGVNQPGYQTQVALLYDSGNYQGVLEKGLKMLGYEDFRRKQLESAQNGTLLGVGFSTYIEACGLAPSALAGALGARAGLYEMGQVRVQPTGKVSVYTGSHAHGQGHETTFAQIVASKLGIPIADIEIVHGDSDSMAFGMGTYGSRSLAVGGTAIVKSIEKIIEKGKKIAAHRLEANADDLEFDQGKFTVKGTDKSISFGDVALTAYVPHIYPADLEPGLDFTSFYDPANFTYPFGCHIAVVEVEKDTGKVALQRFIAVDDVGNIINPMIVEGQIHGGVAQGIGQALFEGAEYDSNGQLTNATYMDYCMPRADDFPMFETANQITPCPHNPLGVKGAGEAGTIGSTPAVVNAVINALWSGGHQVKDIRMPLTSERVWRAMQAPVNE</sequence>
<dbReference type="Pfam" id="PF02738">
    <property type="entry name" value="MoCoBD_1"/>
    <property type="match status" value="1"/>
</dbReference>
<evidence type="ECO:0000313" key="5">
    <source>
        <dbReference type="Proteomes" id="UP000321532"/>
    </source>
</evidence>
<keyword evidence="5" id="KW-1185">Reference proteome</keyword>
<dbReference type="SUPFAM" id="SSF56003">
    <property type="entry name" value="Molybdenum cofactor-binding domain"/>
    <property type="match status" value="1"/>
</dbReference>
<proteinExistence type="predicted"/>
<dbReference type="SUPFAM" id="SSF54665">
    <property type="entry name" value="CO dehydrogenase molybdoprotein N-domain-like"/>
    <property type="match status" value="1"/>
</dbReference>
<dbReference type="AlphaFoldDB" id="A0A512B422"/>
<comment type="caution">
    <text evidence="4">The sequence shown here is derived from an EMBL/GenBank/DDBJ whole genome shotgun (WGS) entry which is preliminary data.</text>
</comment>
<dbReference type="InterPro" id="IPR008274">
    <property type="entry name" value="AldOxase/xan_DH_MoCoBD1"/>
</dbReference>
<dbReference type="EMBL" id="BJYS01000039">
    <property type="protein sequence ID" value="GEO06537.1"/>
    <property type="molecule type" value="Genomic_DNA"/>
</dbReference>
<dbReference type="OrthoDB" id="9759099at2"/>
<dbReference type="Proteomes" id="UP000321532">
    <property type="component" value="Unassembled WGS sequence"/>
</dbReference>
<dbReference type="Gene3D" id="3.90.1170.50">
    <property type="entry name" value="Aldehyde oxidase/xanthine dehydrogenase, a/b hammerhead"/>
    <property type="match status" value="1"/>
</dbReference>
<name>A0A512B422_9BACT</name>
<dbReference type="Pfam" id="PF01315">
    <property type="entry name" value="Ald_Xan_dh_C"/>
    <property type="match status" value="1"/>
</dbReference>
<feature type="domain" description="Aldehyde oxidase/xanthine dehydrogenase a/b hammerhead" evidence="3">
    <location>
        <begin position="22"/>
        <end position="140"/>
    </location>
</feature>
<dbReference type="GO" id="GO:0016491">
    <property type="term" value="F:oxidoreductase activity"/>
    <property type="evidence" value="ECO:0007669"/>
    <property type="project" value="UniProtKB-KW"/>
</dbReference>
<dbReference type="PANTHER" id="PTHR11908:SF132">
    <property type="entry name" value="ALDEHYDE OXIDASE 1-RELATED"/>
    <property type="match status" value="1"/>
</dbReference>
<dbReference type="InterPro" id="IPR037165">
    <property type="entry name" value="AldOxase/xan_DH_Mopterin-bd_sf"/>
</dbReference>
<dbReference type="GO" id="GO:0005506">
    <property type="term" value="F:iron ion binding"/>
    <property type="evidence" value="ECO:0007669"/>
    <property type="project" value="InterPro"/>
</dbReference>
<protein>
    <submittedName>
        <fullName evidence="4">Carbon monoxide dehydrogenase</fullName>
    </submittedName>
</protein>
<keyword evidence="1" id="KW-0500">Molybdenum</keyword>
<reference evidence="4 5" key="1">
    <citation type="submission" date="2019-07" db="EMBL/GenBank/DDBJ databases">
        <title>Whole genome shotgun sequence of Adhaeribacter aerolatus NBRC 106133.</title>
        <authorList>
            <person name="Hosoyama A."/>
            <person name="Uohara A."/>
            <person name="Ohji S."/>
            <person name="Ichikawa N."/>
        </authorList>
    </citation>
    <scope>NUCLEOTIDE SEQUENCE [LARGE SCALE GENOMIC DNA]</scope>
    <source>
        <strain evidence="4 5">NBRC 106133</strain>
    </source>
</reference>
<accession>A0A512B422</accession>
<organism evidence="4 5">
    <name type="scientific">Adhaeribacter aerolatus</name>
    <dbReference type="NCBI Taxonomy" id="670289"/>
    <lineage>
        <taxon>Bacteria</taxon>
        <taxon>Pseudomonadati</taxon>
        <taxon>Bacteroidota</taxon>
        <taxon>Cytophagia</taxon>
        <taxon>Cytophagales</taxon>
        <taxon>Hymenobacteraceae</taxon>
        <taxon>Adhaeribacter</taxon>
    </lineage>
</organism>
<dbReference type="InterPro" id="IPR000674">
    <property type="entry name" value="Ald_Oxase/Xan_DH_a/b"/>
</dbReference>
<evidence type="ECO:0000256" key="1">
    <source>
        <dbReference type="ARBA" id="ARBA00022505"/>
    </source>
</evidence>
<evidence type="ECO:0000313" key="4">
    <source>
        <dbReference type="EMBL" id="GEO06537.1"/>
    </source>
</evidence>
<dbReference type="InterPro" id="IPR016208">
    <property type="entry name" value="Ald_Oxase/xanthine_DH-like"/>
</dbReference>
<dbReference type="SMART" id="SM01008">
    <property type="entry name" value="Ald_Xan_dh_C"/>
    <property type="match status" value="1"/>
</dbReference>
<dbReference type="Pfam" id="PF20256">
    <property type="entry name" value="MoCoBD_2"/>
    <property type="match status" value="1"/>
</dbReference>
<gene>
    <name evidence="4" type="ORF">AAE02nite_42010</name>
</gene>
<dbReference type="RefSeq" id="WP_146902790.1">
    <property type="nucleotide sequence ID" value="NZ_BJYS01000039.1"/>
</dbReference>
<evidence type="ECO:0000259" key="3">
    <source>
        <dbReference type="SMART" id="SM01008"/>
    </source>
</evidence>
<dbReference type="Gene3D" id="3.30.365.10">
    <property type="entry name" value="Aldehyde oxidase/xanthine dehydrogenase, molybdopterin binding domain"/>
    <property type="match status" value="4"/>
</dbReference>
<evidence type="ECO:0000256" key="2">
    <source>
        <dbReference type="ARBA" id="ARBA00023002"/>
    </source>
</evidence>
<keyword evidence="2" id="KW-0560">Oxidoreductase</keyword>
<dbReference type="InterPro" id="IPR046867">
    <property type="entry name" value="AldOxase/xan_DH_MoCoBD2"/>
</dbReference>
<dbReference type="InterPro" id="IPR036856">
    <property type="entry name" value="Ald_Oxase/Xan_DH_a/b_sf"/>
</dbReference>